<dbReference type="Gene3D" id="4.10.520.10">
    <property type="entry name" value="IHF-like DNA-binding proteins"/>
    <property type="match status" value="1"/>
</dbReference>
<gene>
    <name evidence="4" type="ORF">CJP74_01385</name>
</gene>
<evidence type="ECO:0000313" key="5">
    <source>
        <dbReference type="Proteomes" id="UP000266258"/>
    </source>
</evidence>
<protein>
    <recommendedName>
        <fullName evidence="6">Integration host factor subunit alpha</fullName>
    </recommendedName>
</protein>
<dbReference type="InterPro" id="IPR000119">
    <property type="entry name" value="Hist_DNA-bd"/>
</dbReference>
<organism evidence="4 5">
    <name type="scientific">Psittacicella melopsittaci</name>
    <dbReference type="NCBI Taxonomy" id="2028576"/>
    <lineage>
        <taxon>Bacteria</taxon>
        <taxon>Pseudomonadati</taxon>
        <taxon>Pseudomonadota</taxon>
        <taxon>Gammaproteobacteria</taxon>
        <taxon>Pasteurellales</taxon>
        <taxon>Psittacicellaceae</taxon>
        <taxon>Psittacicella</taxon>
    </lineage>
</organism>
<proteinExistence type="inferred from homology"/>
<keyword evidence="5" id="KW-1185">Reference proteome</keyword>
<dbReference type="SMART" id="SM00411">
    <property type="entry name" value="BHL"/>
    <property type="match status" value="1"/>
</dbReference>
<dbReference type="EMBL" id="NRJH01000012">
    <property type="protein sequence ID" value="RIY33668.1"/>
    <property type="molecule type" value="Genomic_DNA"/>
</dbReference>
<evidence type="ECO:0008006" key="6">
    <source>
        <dbReference type="Google" id="ProtNLM"/>
    </source>
</evidence>
<accession>A0A3A1Y8Z5</accession>
<dbReference type="PRINTS" id="PR01727">
    <property type="entry name" value="DNABINDINGHU"/>
</dbReference>
<dbReference type="RefSeq" id="WP_119496489.1">
    <property type="nucleotide sequence ID" value="NZ_NRJH01000012.1"/>
</dbReference>
<evidence type="ECO:0000256" key="1">
    <source>
        <dbReference type="ARBA" id="ARBA00010529"/>
    </source>
</evidence>
<comment type="similarity">
    <text evidence="1 3">Belongs to the bacterial histone-like protein family.</text>
</comment>
<dbReference type="Proteomes" id="UP000266258">
    <property type="component" value="Unassembled WGS sequence"/>
</dbReference>
<dbReference type="InterPro" id="IPR010992">
    <property type="entry name" value="IHF-like_DNA-bd_dom_sf"/>
</dbReference>
<evidence type="ECO:0000256" key="2">
    <source>
        <dbReference type="ARBA" id="ARBA00023125"/>
    </source>
</evidence>
<name>A0A3A1Y8Z5_9GAMM</name>
<evidence type="ECO:0000256" key="3">
    <source>
        <dbReference type="RuleBase" id="RU003939"/>
    </source>
</evidence>
<dbReference type="OrthoDB" id="9797747at2"/>
<dbReference type="SUPFAM" id="SSF47729">
    <property type="entry name" value="IHF-like DNA-binding proteins"/>
    <property type="match status" value="1"/>
</dbReference>
<dbReference type="GO" id="GO:0005829">
    <property type="term" value="C:cytosol"/>
    <property type="evidence" value="ECO:0007669"/>
    <property type="project" value="TreeGrafter"/>
</dbReference>
<reference evidence="4 5" key="1">
    <citation type="submission" date="2017-08" db="EMBL/GenBank/DDBJ databases">
        <title>Reclassification of Bisgaard taxon 37 and 44.</title>
        <authorList>
            <person name="Christensen H."/>
        </authorList>
    </citation>
    <scope>NUCLEOTIDE SEQUENCE [LARGE SCALE GENOMIC DNA]</scope>
    <source>
        <strain evidence="4 5">B96_4</strain>
    </source>
</reference>
<dbReference type="PANTHER" id="PTHR33175">
    <property type="entry name" value="DNA-BINDING PROTEIN HU"/>
    <property type="match status" value="1"/>
</dbReference>
<dbReference type="GO" id="GO:0030527">
    <property type="term" value="F:structural constituent of chromatin"/>
    <property type="evidence" value="ECO:0007669"/>
    <property type="project" value="InterPro"/>
</dbReference>
<keyword evidence="2" id="KW-0238">DNA-binding</keyword>
<dbReference type="Pfam" id="PF00216">
    <property type="entry name" value="Bac_DNA_binding"/>
    <property type="match status" value="1"/>
</dbReference>
<dbReference type="AlphaFoldDB" id="A0A3A1Y8Z5"/>
<comment type="caution">
    <text evidence="4">The sequence shown here is derived from an EMBL/GenBank/DDBJ whole genome shotgun (WGS) entry which is preliminary data.</text>
</comment>
<sequence>MKNNENLEKKSSKRKKTVVDKLPCVTRKDLAYKLQSNYGYDLSLSKLFVQVFFDTIRDKLQKSETVKLSSFGTFSIVQKSARPGRNLRTGEEVEISARKVVRFVPSRKLRVNSEENSLDASESKARELKS</sequence>
<dbReference type="GO" id="GO:0003677">
    <property type="term" value="F:DNA binding"/>
    <property type="evidence" value="ECO:0007669"/>
    <property type="project" value="UniProtKB-KW"/>
</dbReference>
<evidence type="ECO:0000313" key="4">
    <source>
        <dbReference type="EMBL" id="RIY33668.1"/>
    </source>
</evidence>
<dbReference type="PANTHER" id="PTHR33175:SF2">
    <property type="entry name" value="INTEGRATION HOST FACTOR SUBUNIT ALPHA"/>
    <property type="match status" value="1"/>
</dbReference>